<comment type="similarity">
    <text evidence="1">Belongs to the PemK/MazF family.</text>
</comment>
<dbReference type="EMBL" id="CP000232">
    <property type="protein sequence ID" value="ABC18688.1"/>
    <property type="molecule type" value="Genomic_DNA"/>
</dbReference>
<dbReference type="eggNOG" id="COG2337">
    <property type="taxonomic scope" value="Bacteria"/>
</dbReference>
<dbReference type="EnsemblBacteria" id="ABC18688">
    <property type="protein sequence ID" value="ABC18688"/>
    <property type="gene ID" value="Moth_0354"/>
</dbReference>
<evidence type="ECO:0000256" key="2">
    <source>
        <dbReference type="ARBA" id="ARBA00022649"/>
    </source>
</evidence>
<dbReference type="HOGENOM" id="CLU_121823_6_2_9"/>
<organism evidence="3">
    <name type="scientific">Moorella thermoacetica (strain ATCC 39073 / JCM 9320)</name>
    <dbReference type="NCBI Taxonomy" id="264732"/>
    <lineage>
        <taxon>Bacteria</taxon>
        <taxon>Bacillati</taxon>
        <taxon>Bacillota</taxon>
        <taxon>Clostridia</taxon>
        <taxon>Neomoorellales</taxon>
        <taxon>Neomoorellaceae</taxon>
        <taxon>Neomoorella</taxon>
    </lineage>
</organism>
<accession>Q2RLK1</accession>
<dbReference type="Gene3D" id="2.30.30.110">
    <property type="match status" value="1"/>
</dbReference>
<reference evidence="3" key="1">
    <citation type="submission" date="2005-12" db="EMBL/GenBank/DDBJ databases">
        <title>Complete sequence of Moorella thermoacetica ATCC 39073.</title>
        <authorList>
            <consortium name="US DOE Joint Genome Institute"/>
            <person name="Copeland A."/>
            <person name="Lucas S."/>
            <person name="Lapidus A."/>
            <person name="Barry K."/>
            <person name="Detter J.C."/>
            <person name="Glavina T."/>
            <person name="Hammon N."/>
            <person name="Israni S."/>
            <person name="Pitluck S."/>
            <person name="Chertkov O."/>
            <person name="Saunders E.H."/>
            <person name="Brettin T."/>
            <person name="Bruce D."/>
            <person name="Han C."/>
            <person name="Tapia R."/>
            <person name="Gilna P."/>
            <person name="Schmutz J."/>
            <person name="Larimer F."/>
            <person name="Land M."/>
            <person name="Kyrpides N."/>
            <person name="Anderson I."/>
            <person name="Richardson P."/>
            <person name="Ragsdale S."/>
        </authorList>
    </citation>
    <scope>NUCLEOTIDE SEQUENCE</scope>
    <source>
        <strain evidence="3">ATCC 39073</strain>
    </source>
</reference>
<dbReference type="InterPro" id="IPR003477">
    <property type="entry name" value="PemK-like"/>
</dbReference>
<dbReference type="STRING" id="264732.Moth_0354"/>
<protein>
    <submittedName>
        <fullName evidence="3">Transcriptional modulator of MazE/toxin, MazF</fullName>
    </submittedName>
</protein>
<proteinExistence type="inferred from homology"/>
<evidence type="ECO:0000313" key="3">
    <source>
        <dbReference type="EMBL" id="ABC18688.1"/>
    </source>
</evidence>
<dbReference type="KEGG" id="mta:Moth_0354"/>
<dbReference type="InterPro" id="IPR011067">
    <property type="entry name" value="Plasmid_toxin/cell-grow_inhib"/>
</dbReference>
<gene>
    <name evidence="3" type="ordered locus">Moth_0354</name>
</gene>
<evidence type="ECO:0000256" key="1">
    <source>
        <dbReference type="ARBA" id="ARBA00007521"/>
    </source>
</evidence>
<dbReference type="SUPFAM" id="SSF50118">
    <property type="entry name" value="Cell growth inhibitor/plasmid maintenance toxic component"/>
    <property type="match status" value="1"/>
</dbReference>
<dbReference type="GO" id="GO:0003677">
    <property type="term" value="F:DNA binding"/>
    <property type="evidence" value="ECO:0007669"/>
    <property type="project" value="InterPro"/>
</dbReference>
<dbReference type="OrthoDB" id="1797254at2"/>
<keyword evidence="2" id="KW-1277">Toxin-antitoxin system</keyword>
<dbReference type="AlphaFoldDB" id="Q2RLK1"/>
<name>Q2RLK1_MOOTA</name>
<dbReference type="Pfam" id="PF02452">
    <property type="entry name" value="PemK_toxin"/>
    <property type="match status" value="1"/>
</dbReference>
<dbReference type="PATRIC" id="fig|264732.11.peg.385"/>
<sequence length="103" mass="11155">MVIAEIPYADEGGGKTRPALVLSSYEHNQNRRDLVVAKISGTGVFSPWDVKISKWPEAGLMKPSKVVCDHILVVNKASARKIGHIDPGPLAEVKKKIGLLLSL</sequence>